<keyword evidence="1" id="KW-1133">Transmembrane helix</keyword>
<dbReference type="AlphaFoldDB" id="A0A6J6DM43"/>
<name>A0A6J6DM43_9ZZZZ</name>
<reference evidence="2" key="1">
    <citation type="submission" date="2020-05" db="EMBL/GenBank/DDBJ databases">
        <authorList>
            <person name="Chiriac C."/>
            <person name="Salcher M."/>
            <person name="Ghai R."/>
            <person name="Kavagutti S V."/>
        </authorList>
    </citation>
    <scope>NUCLEOTIDE SEQUENCE</scope>
</reference>
<dbReference type="EMBL" id="CAEZTK010000017">
    <property type="protein sequence ID" value="CAB4564065.1"/>
    <property type="molecule type" value="Genomic_DNA"/>
</dbReference>
<sequence>MALTSLAPAVTRSKKILAEKSTEVALKLVPEPSAGKQADRRYFAVFVSIVGALGLLLLLFINTLLAQDAFKLSELKAEAKLVSDQREAIAREIDAISSPEALAQKATELGMKPSKVPNFLELKTKPEKDVINNG</sequence>
<evidence type="ECO:0000313" key="2">
    <source>
        <dbReference type="EMBL" id="CAB4564065.1"/>
    </source>
</evidence>
<keyword evidence="1" id="KW-0812">Transmembrane</keyword>
<evidence type="ECO:0000256" key="1">
    <source>
        <dbReference type="SAM" id="Phobius"/>
    </source>
</evidence>
<accession>A0A6J6DM43</accession>
<protein>
    <submittedName>
        <fullName evidence="2">Unannotated protein</fullName>
    </submittedName>
</protein>
<proteinExistence type="predicted"/>
<keyword evidence="1" id="KW-0472">Membrane</keyword>
<gene>
    <name evidence="2" type="ORF">UFOPK1643_00376</name>
</gene>
<feature type="transmembrane region" description="Helical" evidence="1">
    <location>
        <begin position="42"/>
        <end position="66"/>
    </location>
</feature>
<organism evidence="2">
    <name type="scientific">freshwater metagenome</name>
    <dbReference type="NCBI Taxonomy" id="449393"/>
    <lineage>
        <taxon>unclassified sequences</taxon>
        <taxon>metagenomes</taxon>
        <taxon>ecological metagenomes</taxon>
    </lineage>
</organism>